<evidence type="ECO:0000313" key="11">
    <source>
        <dbReference type="Proteomes" id="UP001306950"/>
    </source>
</evidence>
<keyword evidence="6" id="KW-0597">Phosphoprotein</keyword>
<organism evidence="10 11">
    <name type="scientific">Paenibacillus haidiansis</name>
    <dbReference type="NCBI Taxonomy" id="1574488"/>
    <lineage>
        <taxon>Bacteria</taxon>
        <taxon>Bacillati</taxon>
        <taxon>Bacillota</taxon>
        <taxon>Bacilli</taxon>
        <taxon>Bacillales</taxon>
        <taxon>Paenibacillaceae</taxon>
        <taxon>Paenibacillus</taxon>
    </lineage>
</organism>
<dbReference type="InterPro" id="IPR011990">
    <property type="entry name" value="TPR-like_helical_dom_sf"/>
</dbReference>
<dbReference type="InterPro" id="IPR001867">
    <property type="entry name" value="OmpR/PhoB-type_DNA-bd"/>
</dbReference>
<accession>A0ABU7VNF9</accession>
<evidence type="ECO:0000256" key="4">
    <source>
        <dbReference type="ARBA" id="ARBA00023125"/>
    </source>
</evidence>
<evidence type="ECO:0000259" key="9">
    <source>
        <dbReference type="PROSITE" id="PS51755"/>
    </source>
</evidence>
<protein>
    <submittedName>
        <fullName evidence="10">Response regulator</fullName>
    </submittedName>
</protein>
<name>A0ABU7VNF9_9BACL</name>
<dbReference type="PROSITE" id="PS50110">
    <property type="entry name" value="RESPONSE_REGULATORY"/>
    <property type="match status" value="1"/>
</dbReference>
<feature type="DNA-binding region" description="OmpR/PhoB-type" evidence="7">
    <location>
        <begin position="126"/>
        <end position="231"/>
    </location>
</feature>
<reference evidence="10 11" key="1">
    <citation type="submission" date="2024-02" db="EMBL/GenBank/DDBJ databases">
        <title>A nitrogen-fixing paenibacillus bacterium.</title>
        <authorList>
            <person name="Zhang W.L."/>
            <person name="Chen S.F."/>
        </authorList>
    </citation>
    <scope>NUCLEOTIDE SEQUENCE [LARGE SCALE GENOMIC DNA]</scope>
    <source>
        <strain evidence="10 11">M1</strain>
    </source>
</reference>
<dbReference type="SMART" id="SM01043">
    <property type="entry name" value="BTAD"/>
    <property type="match status" value="1"/>
</dbReference>
<dbReference type="InterPro" id="IPR036388">
    <property type="entry name" value="WH-like_DNA-bd_sf"/>
</dbReference>
<comment type="similarity">
    <text evidence="1">Belongs to the AfsR/DnrI/RedD regulatory family.</text>
</comment>
<dbReference type="Pfam" id="PF00072">
    <property type="entry name" value="Response_reg"/>
    <property type="match status" value="1"/>
</dbReference>
<sequence length="380" mass="44922">MKVILVDDERLALNHLEQLLQKLDMNLEIIGKYTNPLEARSEIIRLEAEIVFLDIHLPELNGIELAEQIIERKPRTQVVFVTAFNDYAVKAFELNAVDYIMKPISKERLAKTVERITARAQAVPDHEVADSADRHIRINMFRQVSIETEQDGRILPQWRTTKAQELFMYLLQHRGQLIRKSTLTDMLWPEYQPDKVYAQLYTTIYHIRKTLQPFGDHIQIVNTTEGYILQLDRIELDIEEWEARLRALPPISAESIPRHEEVSKMYTGDYLQEYGYWWAEGERQRLRSLRIDSLFLIADWYAAEELWNKAAASYQTICDLYPLEEKAYLSLMRIFAAQNNPALVERHYNLLRTILREELNVQPSGEVLRWYESWAERRFV</sequence>
<proteinExistence type="inferred from homology"/>
<evidence type="ECO:0000256" key="2">
    <source>
        <dbReference type="ARBA" id="ARBA00023012"/>
    </source>
</evidence>
<evidence type="ECO:0000256" key="7">
    <source>
        <dbReference type="PROSITE-ProRule" id="PRU01091"/>
    </source>
</evidence>
<dbReference type="PANTHER" id="PTHR35807:SF2">
    <property type="entry name" value="TRANSCRIPTIONAL ACTIVATOR DOMAIN"/>
    <property type="match status" value="1"/>
</dbReference>
<dbReference type="SMART" id="SM00448">
    <property type="entry name" value="REC"/>
    <property type="match status" value="1"/>
</dbReference>
<dbReference type="Gene3D" id="3.40.50.2300">
    <property type="match status" value="1"/>
</dbReference>
<dbReference type="Gene3D" id="1.10.10.10">
    <property type="entry name" value="Winged helix-like DNA-binding domain superfamily/Winged helix DNA-binding domain"/>
    <property type="match status" value="1"/>
</dbReference>
<evidence type="ECO:0000313" key="10">
    <source>
        <dbReference type="EMBL" id="MEF2965304.1"/>
    </source>
</evidence>
<dbReference type="EMBL" id="JAZHPZ010000002">
    <property type="protein sequence ID" value="MEF2965304.1"/>
    <property type="molecule type" value="Genomic_DNA"/>
</dbReference>
<keyword evidence="11" id="KW-1185">Reference proteome</keyword>
<dbReference type="SUPFAM" id="SSF46894">
    <property type="entry name" value="C-terminal effector domain of the bipartite response regulators"/>
    <property type="match status" value="1"/>
</dbReference>
<feature type="domain" description="OmpR/PhoB-type" evidence="9">
    <location>
        <begin position="126"/>
        <end position="231"/>
    </location>
</feature>
<dbReference type="RefSeq" id="WP_331845538.1">
    <property type="nucleotide sequence ID" value="NZ_JAZHPZ010000002.1"/>
</dbReference>
<dbReference type="SMART" id="SM00862">
    <property type="entry name" value="Trans_reg_C"/>
    <property type="match status" value="1"/>
</dbReference>
<dbReference type="SUPFAM" id="SSF48452">
    <property type="entry name" value="TPR-like"/>
    <property type="match status" value="1"/>
</dbReference>
<keyword evidence="5" id="KW-0804">Transcription</keyword>
<gene>
    <name evidence="10" type="ORF">V3851_05615</name>
</gene>
<dbReference type="InterPro" id="IPR016032">
    <property type="entry name" value="Sig_transdc_resp-reg_C-effctor"/>
</dbReference>
<feature type="domain" description="Response regulatory" evidence="8">
    <location>
        <begin position="2"/>
        <end position="117"/>
    </location>
</feature>
<dbReference type="InterPro" id="IPR001789">
    <property type="entry name" value="Sig_transdc_resp-reg_receiver"/>
</dbReference>
<dbReference type="Gene3D" id="1.25.40.10">
    <property type="entry name" value="Tetratricopeptide repeat domain"/>
    <property type="match status" value="1"/>
</dbReference>
<dbReference type="Proteomes" id="UP001306950">
    <property type="component" value="Unassembled WGS sequence"/>
</dbReference>
<evidence type="ECO:0000259" key="8">
    <source>
        <dbReference type="PROSITE" id="PS50110"/>
    </source>
</evidence>
<evidence type="ECO:0000256" key="1">
    <source>
        <dbReference type="ARBA" id="ARBA00005820"/>
    </source>
</evidence>
<evidence type="ECO:0000256" key="5">
    <source>
        <dbReference type="ARBA" id="ARBA00023163"/>
    </source>
</evidence>
<dbReference type="Pfam" id="PF03704">
    <property type="entry name" value="BTAD"/>
    <property type="match status" value="1"/>
</dbReference>
<feature type="modified residue" description="4-aspartylphosphate" evidence="6">
    <location>
        <position position="54"/>
    </location>
</feature>
<dbReference type="PANTHER" id="PTHR35807">
    <property type="entry name" value="TRANSCRIPTIONAL REGULATOR REDD-RELATED"/>
    <property type="match status" value="1"/>
</dbReference>
<keyword evidence="4 7" id="KW-0238">DNA-binding</keyword>
<keyword evidence="3" id="KW-0805">Transcription regulation</keyword>
<evidence type="ECO:0000256" key="6">
    <source>
        <dbReference type="PROSITE-ProRule" id="PRU00169"/>
    </source>
</evidence>
<dbReference type="InterPro" id="IPR005158">
    <property type="entry name" value="BTAD"/>
</dbReference>
<dbReference type="SUPFAM" id="SSF52172">
    <property type="entry name" value="CheY-like"/>
    <property type="match status" value="1"/>
</dbReference>
<keyword evidence="2" id="KW-0902">Two-component regulatory system</keyword>
<dbReference type="PROSITE" id="PS51755">
    <property type="entry name" value="OMPR_PHOB"/>
    <property type="match status" value="1"/>
</dbReference>
<dbReference type="InterPro" id="IPR051677">
    <property type="entry name" value="AfsR-DnrI-RedD_regulator"/>
</dbReference>
<comment type="caution">
    <text evidence="10">The sequence shown here is derived from an EMBL/GenBank/DDBJ whole genome shotgun (WGS) entry which is preliminary data.</text>
</comment>
<evidence type="ECO:0000256" key="3">
    <source>
        <dbReference type="ARBA" id="ARBA00023015"/>
    </source>
</evidence>
<dbReference type="InterPro" id="IPR011006">
    <property type="entry name" value="CheY-like_superfamily"/>
</dbReference>